<keyword evidence="8" id="KW-1133">Transmembrane helix</keyword>
<organism evidence="11 12">
    <name type="scientific">Acer yangbiense</name>
    <dbReference type="NCBI Taxonomy" id="1000413"/>
    <lineage>
        <taxon>Eukaryota</taxon>
        <taxon>Viridiplantae</taxon>
        <taxon>Streptophyta</taxon>
        <taxon>Embryophyta</taxon>
        <taxon>Tracheophyta</taxon>
        <taxon>Spermatophyta</taxon>
        <taxon>Magnoliopsida</taxon>
        <taxon>eudicotyledons</taxon>
        <taxon>Gunneridae</taxon>
        <taxon>Pentapetalae</taxon>
        <taxon>rosids</taxon>
        <taxon>malvids</taxon>
        <taxon>Sapindales</taxon>
        <taxon>Sapindaceae</taxon>
        <taxon>Hippocastanoideae</taxon>
        <taxon>Acereae</taxon>
        <taxon>Acer</taxon>
    </lineage>
</organism>
<keyword evidence="8" id="KW-0472">Membrane</keyword>
<dbReference type="GO" id="GO:0008270">
    <property type="term" value="F:zinc ion binding"/>
    <property type="evidence" value="ECO:0007669"/>
    <property type="project" value="UniProtKB-KW"/>
</dbReference>
<dbReference type="InterPro" id="IPR033734">
    <property type="entry name" value="Jacalin-like_lectin_dom_plant"/>
</dbReference>
<dbReference type="InterPro" id="IPR038665">
    <property type="entry name" value="Voltage-dep_anion_channel_sf"/>
</dbReference>
<keyword evidence="2" id="KW-0479">Metal-binding</keyword>
<sequence>MHQPRFLAPCHFLNYTVFFLFVAAPSVASMSWAKLQSSFDVGWRIAYFIAMFLYSSLAVRINFFHGFKFSLAWWAYTLEACTAQENCCNLEDFIKVGPWGSQGGEHWSFKPKGLISEIVISHGWLIDSISFKSEDGTDDTIEYSNKFGGDGGKTEKISLDTPREYLTLITGTHDAFNHIIQSLCFYTNRTKYGPFGTKLGTHFNLPMEGGVIVGFHGRSDALLNAIGVYVKHAADVLPLSCSRQGQIATNKEMRRETEHSGSSSWTARGEDSVPLERPFCYCGIQAKLRISEKSKSFGRRFYNCPNYKNKSQCSFFEWIDLQSDQNNCCKITLELAERRNERVLHERLGIEQSKFQAMEKKYKGILKALILSWSFFFLFCVVILMSQKKYNVSPLMLPEL</sequence>
<feature type="domain" description="GRF-type" evidence="10">
    <location>
        <begin position="280"/>
        <end position="322"/>
    </location>
</feature>
<evidence type="ECO:0000256" key="6">
    <source>
        <dbReference type="PROSITE-ProRule" id="PRU01343"/>
    </source>
</evidence>
<reference evidence="12" key="1">
    <citation type="journal article" date="2019" name="Gigascience">
        <title>De novo genome assembly of the endangered Acer yangbiense, a plant species with extremely small populations endemic to Yunnan Province, China.</title>
        <authorList>
            <person name="Yang J."/>
            <person name="Wariss H.M."/>
            <person name="Tao L."/>
            <person name="Zhang R."/>
            <person name="Yun Q."/>
            <person name="Hollingsworth P."/>
            <person name="Dao Z."/>
            <person name="Luo G."/>
            <person name="Guo H."/>
            <person name="Ma Y."/>
            <person name="Sun W."/>
        </authorList>
    </citation>
    <scope>NUCLEOTIDE SEQUENCE [LARGE SCALE GENOMIC DNA]</scope>
    <source>
        <strain evidence="12">cv. Malutang</strain>
    </source>
</reference>
<name>A0A5C7INW7_9ROSI</name>
<dbReference type="GO" id="GO:0030246">
    <property type="term" value="F:carbohydrate binding"/>
    <property type="evidence" value="ECO:0007669"/>
    <property type="project" value="UniProtKB-KW"/>
</dbReference>
<comment type="caution">
    <text evidence="11">The sequence shown here is derived from an EMBL/GenBank/DDBJ whole genome shotgun (WGS) entry which is preliminary data.</text>
</comment>
<keyword evidence="8" id="KW-0812">Transmembrane</keyword>
<evidence type="ECO:0000256" key="1">
    <source>
        <dbReference type="ARBA" id="ARBA00006568"/>
    </source>
</evidence>
<evidence type="ECO:0000256" key="3">
    <source>
        <dbReference type="ARBA" id="ARBA00022734"/>
    </source>
</evidence>
<accession>A0A5C7INW7</accession>
<dbReference type="PANTHER" id="PTHR46506">
    <property type="entry name" value="OS05G0143600 PROTEIN"/>
    <property type="match status" value="1"/>
</dbReference>
<dbReference type="PROSITE" id="PS51752">
    <property type="entry name" value="JACALIN_LECTIN"/>
    <property type="match status" value="1"/>
</dbReference>
<dbReference type="OrthoDB" id="1436449at2759"/>
<evidence type="ECO:0000259" key="9">
    <source>
        <dbReference type="PROSITE" id="PS51752"/>
    </source>
</evidence>
<dbReference type="Gene3D" id="1.50.10.150">
    <property type="entry name" value="Voltage-dependent anion channel"/>
    <property type="match status" value="1"/>
</dbReference>
<dbReference type="SMART" id="SM00915">
    <property type="entry name" value="Jacalin"/>
    <property type="match status" value="1"/>
</dbReference>
<keyword evidence="5" id="KW-0862">Zinc</keyword>
<gene>
    <name evidence="11" type="ORF">EZV62_005978</name>
</gene>
<dbReference type="SUPFAM" id="SSF51101">
    <property type="entry name" value="Mannose-binding lectins"/>
    <property type="match status" value="1"/>
</dbReference>
<dbReference type="InterPro" id="IPR001229">
    <property type="entry name" value="Jacalin-like_lectin_dom"/>
</dbReference>
<protein>
    <submittedName>
        <fullName evidence="11">Uncharacterized protein</fullName>
    </submittedName>
</protein>
<evidence type="ECO:0000256" key="2">
    <source>
        <dbReference type="ARBA" id="ARBA00022723"/>
    </source>
</evidence>
<feature type="transmembrane region" description="Helical" evidence="8">
    <location>
        <begin position="12"/>
        <end position="33"/>
    </location>
</feature>
<evidence type="ECO:0000256" key="4">
    <source>
        <dbReference type="ARBA" id="ARBA00022771"/>
    </source>
</evidence>
<evidence type="ECO:0000256" key="8">
    <source>
        <dbReference type="SAM" id="Phobius"/>
    </source>
</evidence>
<evidence type="ECO:0000313" key="11">
    <source>
        <dbReference type="EMBL" id="TXG71043.1"/>
    </source>
</evidence>
<keyword evidence="4 6" id="KW-0863">Zinc-finger</keyword>
<comment type="similarity">
    <text evidence="1">Belongs to the jacalin lectin family.</text>
</comment>
<keyword evidence="3" id="KW-0430">Lectin</keyword>
<feature type="region of interest" description="Disordered" evidence="7">
    <location>
        <begin position="248"/>
        <end position="269"/>
    </location>
</feature>
<dbReference type="InterPro" id="IPR036404">
    <property type="entry name" value="Jacalin-like_lectin_dom_sf"/>
</dbReference>
<keyword evidence="12" id="KW-1185">Reference proteome</keyword>
<dbReference type="FunFam" id="2.100.10.30:FF:000001">
    <property type="entry name" value="Jacalin-related lectin 33"/>
    <property type="match status" value="1"/>
</dbReference>
<dbReference type="CDD" id="cd09612">
    <property type="entry name" value="Jacalin"/>
    <property type="match status" value="1"/>
</dbReference>
<feature type="domain" description="Jacalin-type lectin" evidence="9">
    <location>
        <begin position="93"/>
        <end position="232"/>
    </location>
</feature>
<proteinExistence type="inferred from homology"/>
<feature type="transmembrane region" description="Helical" evidence="8">
    <location>
        <begin position="45"/>
        <end position="63"/>
    </location>
</feature>
<evidence type="ECO:0000259" key="10">
    <source>
        <dbReference type="PROSITE" id="PS51999"/>
    </source>
</evidence>
<dbReference type="AlphaFoldDB" id="A0A5C7INW7"/>
<dbReference type="EMBL" id="VAHF01000002">
    <property type="protein sequence ID" value="TXG71043.1"/>
    <property type="molecule type" value="Genomic_DNA"/>
</dbReference>
<feature type="transmembrane region" description="Helical" evidence="8">
    <location>
        <begin position="364"/>
        <end position="386"/>
    </location>
</feature>
<dbReference type="Gene3D" id="2.100.10.30">
    <property type="entry name" value="Jacalin-like lectin domain"/>
    <property type="match status" value="1"/>
</dbReference>
<dbReference type="Pfam" id="PF06839">
    <property type="entry name" value="Zn_ribbon_GRF"/>
    <property type="match status" value="1"/>
</dbReference>
<evidence type="ECO:0000313" key="12">
    <source>
        <dbReference type="Proteomes" id="UP000323000"/>
    </source>
</evidence>
<dbReference type="PROSITE" id="PS51999">
    <property type="entry name" value="ZF_GRF"/>
    <property type="match status" value="1"/>
</dbReference>
<dbReference type="InterPro" id="IPR010666">
    <property type="entry name" value="Znf_GRF"/>
</dbReference>
<evidence type="ECO:0000256" key="5">
    <source>
        <dbReference type="ARBA" id="ARBA00022833"/>
    </source>
</evidence>
<dbReference type="Proteomes" id="UP000323000">
    <property type="component" value="Chromosome 2"/>
</dbReference>
<dbReference type="Pfam" id="PF01419">
    <property type="entry name" value="Jacalin"/>
    <property type="match status" value="1"/>
</dbReference>
<evidence type="ECO:0000256" key="7">
    <source>
        <dbReference type="SAM" id="MobiDB-lite"/>
    </source>
</evidence>